<protein>
    <submittedName>
        <fullName evidence="2">DUF397 domain-containing protein</fullName>
    </submittedName>
</protein>
<dbReference type="Pfam" id="PF04149">
    <property type="entry name" value="DUF397"/>
    <property type="match status" value="1"/>
</dbReference>
<evidence type="ECO:0000313" key="2">
    <source>
        <dbReference type="EMBL" id="RAY12534.1"/>
    </source>
</evidence>
<organism evidence="2 3">
    <name type="scientific">Actinomadura craniellae</name>
    <dbReference type="NCBI Taxonomy" id="2231787"/>
    <lineage>
        <taxon>Bacteria</taxon>
        <taxon>Bacillati</taxon>
        <taxon>Actinomycetota</taxon>
        <taxon>Actinomycetes</taxon>
        <taxon>Streptosporangiales</taxon>
        <taxon>Thermomonosporaceae</taxon>
        <taxon>Actinomadura</taxon>
    </lineage>
</organism>
<dbReference type="AlphaFoldDB" id="A0A365H0B8"/>
<dbReference type="EMBL" id="QLYX01000013">
    <property type="protein sequence ID" value="RAY12534.1"/>
    <property type="molecule type" value="Genomic_DNA"/>
</dbReference>
<comment type="caution">
    <text evidence="2">The sequence shown here is derived from an EMBL/GenBank/DDBJ whole genome shotgun (WGS) entry which is preliminary data.</text>
</comment>
<feature type="domain" description="DUF397" evidence="1">
    <location>
        <begin position="6"/>
        <end position="59"/>
    </location>
</feature>
<sequence length="64" mass="6907">MDLSQAVWRKSSRSDTHGTQCVEVAALAEAVAVRDSRRPDGRPLIITPAGWAAFLGDVKRGTLD</sequence>
<gene>
    <name evidence="2" type="ORF">DPM19_25755</name>
</gene>
<accession>A0A365H0B8</accession>
<name>A0A365H0B8_9ACTN</name>
<evidence type="ECO:0000259" key="1">
    <source>
        <dbReference type="Pfam" id="PF04149"/>
    </source>
</evidence>
<dbReference type="OrthoDB" id="3431580at2"/>
<dbReference type="InterPro" id="IPR007278">
    <property type="entry name" value="DUF397"/>
</dbReference>
<reference evidence="2 3" key="1">
    <citation type="submission" date="2018-06" db="EMBL/GenBank/DDBJ databases">
        <title>Actinomadura craniellae sp. nov. isolated from marine sponge Craniella sp.</title>
        <authorList>
            <person name="Li L."/>
            <person name="Xu Q.H."/>
            <person name="Lin H.W."/>
            <person name="Lu Y.H."/>
        </authorList>
    </citation>
    <scope>NUCLEOTIDE SEQUENCE [LARGE SCALE GENOMIC DNA]</scope>
    <source>
        <strain evidence="2 3">LHW63021</strain>
    </source>
</reference>
<proteinExistence type="predicted"/>
<keyword evidence="3" id="KW-1185">Reference proteome</keyword>
<dbReference type="RefSeq" id="WP_111870589.1">
    <property type="nucleotide sequence ID" value="NZ_QLYX01000013.1"/>
</dbReference>
<evidence type="ECO:0000313" key="3">
    <source>
        <dbReference type="Proteomes" id="UP000251891"/>
    </source>
</evidence>
<dbReference type="Proteomes" id="UP000251891">
    <property type="component" value="Unassembled WGS sequence"/>
</dbReference>